<accession>A0A6C0B270</accession>
<dbReference type="EMBL" id="MN739051">
    <property type="protein sequence ID" value="QHS86152.1"/>
    <property type="molecule type" value="Genomic_DNA"/>
</dbReference>
<dbReference type="AlphaFoldDB" id="A0A6C0B270"/>
<evidence type="ECO:0000313" key="1">
    <source>
        <dbReference type="EMBL" id="QHS86152.1"/>
    </source>
</evidence>
<sequence length="115" mass="12634">MPSYFTVTGATPQITAVCDSALDTAFLLEIVADFKKILGYMPVGTFPITVRANIQFETDATVTETVVLDLAGTVILLYSQLFKEPYPEMPLTELQRGRINAIWTGIGHPENIIPT</sequence>
<organism evidence="1">
    <name type="scientific">viral metagenome</name>
    <dbReference type="NCBI Taxonomy" id="1070528"/>
    <lineage>
        <taxon>unclassified sequences</taxon>
        <taxon>metagenomes</taxon>
        <taxon>organismal metagenomes</taxon>
    </lineage>
</organism>
<name>A0A6C0B270_9ZZZZ</name>
<reference evidence="1" key="1">
    <citation type="journal article" date="2020" name="Nature">
        <title>Giant virus diversity and host interactions through global metagenomics.</title>
        <authorList>
            <person name="Schulz F."/>
            <person name="Roux S."/>
            <person name="Paez-Espino D."/>
            <person name="Jungbluth S."/>
            <person name="Walsh D.A."/>
            <person name="Denef V.J."/>
            <person name="McMahon K.D."/>
            <person name="Konstantinidis K.T."/>
            <person name="Eloe-Fadrosh E.A."/>
            <person name="Kyrpides N.C."/>
            <person name="Woyke T."/>
        </authorList>
    </citation>
    <scope>NUCLEOTIDE SEQUENCE</scope>
    <source>
        <strain evidence="1">GVMAG-M-3300009185-7</strain>
    </source>
</reference>
<proteinExistence type="predicted"/>
<protein>
    <submittedName>
        <fullName evidence="1">Uncharacterized protein</fullName>
    </submittedName>
</protein>